<proteinExistence type="predicted"/>
<accession>A0A1X7V4U1</accession>
<dbReference type="InParanoid" id="A0A1X7V4U1"/>
<reference evidence="1" key="1">
    <citation type="submission" date="2017-05" db="UniProtKB">
        <authorList>
            <consortium name="EnsemblMetazoa"/>
        </authorList>
    </citation>
    <scope>IDENTIFICATION</scope>
</reference>
<dbReference type="AlphaFoldDB" id="A0A1X7V4U1"/>
<name>A0A1X7V4U1_AMPQE</name>
<protein>
    <submittedName>
        <fullName evidence="1">Uncharacterized protein</fullName>
    </submittedName>
</protein>
<evidence type="ECO:0000313" key="1">
    <source>
        <dbReference type="EnsemblMetazoa" id="Aqu2.1.34991_001"/>
    </source>
</evidence>
<organism evidence="1">
    <name type="scientific">Amphimedon queenslandica</name>
    <name type="common">Sponge</name>
    <dbReference type="NCBI Taxonomy" id="400682"/>
    <lineage>
        <taxon>Eukaryota</taxon>
        <taxon>Metazoa</taxon>
        <taxon>Porifera</taxon>
        <taxon>Demospongiae</taxon>
        <taxon>Heteroscleromorpha</taxon>
        <taxon>Haplosclerida</taxon>
        <taxon>Niphatidae</taxon>
        <taxon>Amphimedon</taxon>
    </lineage>
</organism>
<sequence>MLHGLLRLAQVPQAVAANPPPIVPSHQVLEVVVILVLEELREHVCPPKSCRASQRQ</sequence>
<dbReference type="EnsemblMetazoa" id="Aqu2.1.34991_001">
    <property type="protein sequence ID" value="Aqu2.1.34991_001"/>
    <property type="gene ID" value="Aqu2.1.34991"/>
</dbReference>